<keyword evidence="1" id="KW-1133">Transmembrane helix</keyword>
<gene>
    <name evidence="2" type="ORF">AVDCRST_MAG96-1581</name>
</gene>
<dbReference type="EMBL" id="CADCVN010000602">
    <property type="protein sequence ID" value="CAA9492549.1"/>
    <property type="molecule type" value="Genomic_DNA"/>
</dbReference>
<accession>A0A6J4S9N1</accession>
<keyword evidence="1" id="KW-0472">Membrane</keyword>
<proteinExistence type="predicted"/>
<sequence length="59" mass="6969">MYLEEVSLPFMKRKFRKLTIELPLQPLTDQRPWLVIGLLFAFIFLLFAAYAYLASKGIF</sequence>
<evidence type="ECO:0000313" key="2">
    <source>
        <dbReference type="EMBL" id="CAA9492549.1"/>
    </source>
</evidence>
<reference evidence="2" key="1">
    <citation type="submission" date="2020-02" db="EMBL/GenBank/DDBJ databases">
        <authorList>
            <person name="Meier V. D."/>
        </authorList>
    </citation>
    <scope>NUCLEOTIDE SEQUENCE</scope>
    <source>
        <strain evidence="2">AVDCRST_MAG96</strain>
    </source>
</reference>
<dbReference type="AlphaFoldDB" id="A0A6J4S9N1"/>
<organism evidence="2">
    <name type="scientific">uncultured Segetibacter sp</name>
    <dbReference type="NCBI Taxonomy" id="481133"/>
    <lineage>
        <taxon>Bacteria</taxon>
        <taxon>Pseudomonadati</taxon>
        <taxon>Bacteroidota</taxon>
        <taxon>Chitinophagia</taxon>
        <taxon>Chitinophagales</taxon>
        <taxon>Chitinophagaceae</taxon>
        <taxon>Segetibacter</taxon>
        <taxon>environmental samples</taxon>
    </lineage>
</organism>
<name>A0A6J4S9N1_9BACT</name>
<keyword evidence="1" id="KW-0812">Transmembrane</keyword>
<feature type="transmembrane region" description="Helical" evidence="1">
    <location>
        <begin position="33"/>
        <end position="53"/>
    </location>
</feature>
<evidence type="ECO:0000256" key="1">
    <source>
        <dbReference type="SAM" id="Phobius"/>
    </source>
</evidence>
<protein>
    <submittedName>
        <fullName evidence="2">Uncharacterized protein</fullName>
    </submittedName>
</protein>